<proteinExistence type="inferred from homology"/>
<dbReference type="EMBL" id="FOUZ01000009">
    <property type="protein sequence ID" value="SFN26039.1"/>
    <property type="molecule type" value="Genomic_DNA"/>
</dbReference>
<dbReference type="Proteomes" id="UP000199149">
    <property type="component" value="Unassembled WGS sequence"/>
</dbReference>
<evidence type="ECO:0000313" key="3">
    <source>
        <dbReference type="EMBL" id="SFN26039.1"/>
    </source>
</evidence>
<comment type="similarity">
    <text evidence="1">Belongs to the complex I 30 kDa subunit family.</text>
</comment>
<keyword evidence="4" id="KW-1185">Reference proteome</keyword>
<dbReference type="STRING" id="684065.SAMN05421738_10954"/>
<evidence type="ECO:0000259" key="2">
    <source>
        <dbReference type="Pfam" id="PF00329"/>
    </source>
</evidence>
<dbReference type="Pfam" id="PF00329">
    <property type="entry name" value="Complex1_30kDa"/>
    <property type="match status" value="1"/>
</dbReference>
<protein>
    <submittedName>
        <fullName evidence="3">NADH-quinone oxidoreductase subunit C</fullName>
    </submittedName>
</protein>
<dbReference type="Gene3D" id="3.30.460.80">
    <property type="entry name" value="NADH:ubiquinone oxidoreductase, 30kDa subunit"/>
    <property type="match status" value="1"/>
</dbReference>
<evidence type="ECO:0000256" key="1">
    <source>
        <dbReference type="ARBA" id="ARBA00007569"/>
    </source>
</evidence>
<sequence length="179" mass="21092">MDNSFIKDRLVQKFQENIYGYEEHYGVLTINANKDFNLKILQYLYDDAQLSFKFMKDLTAVHYPTRVGEELVVTYLVYNMYTNVEVRLNFGLPIENPSIFTATKLFATSNWLEREAYDFFGVNFIGHPNLIRVMNVEEMDYHPLRKEYPLEDQTRKDKDDDMFGRGGDFNFGGFNVKAN</sequence>
<dbReference type="RefSeq" id="WP_092908479.1">
    <property type="nucleotide sequence ID" value="NZ_FOUZ01000009.1"/>
</dbReference>
<feature type="domain" description="NADH:ubiquinone oxidoreductase 30kDa subunit" evidence="2">
    <location>
        <begin position="33"/>
        <end position="153"/>
    </location>
</feature>
<reference evidence="4" key="1">
    <citation type="submission" date="2016-10" db="EMBL/GenBank/DDBJ databases">
        <authorList>
            <person name="Varghese N."/>
            <person name="Submissions S."/>
        </authorList>
    </citation>
    <scope>NUCLEOTIDE SEQUENCE [LARGE SCALE GENOMIC DNA]</scope>
    <source>
        <strain evidence="4">XJ109</strain>
    </source>
</reference>
<organism evidence="3 4">
    <name type="scientific">Algoriella xinjiangensis</name>
    <dbReference type="NCBI Taxonomy" id="684065"/>
    <lineage>
        <taxon>Bacteria</taxon>
        <taxon>Pseudomonadati</taxon>
        <taxon>Bacteroidota</taxon>
        <taxon>Flavobacteriia</taxon>
        <taxon>Flavobacteriales</taxon>
        <taxon>Weeksellaceae</taxon>
        <taxon>Algoriella</taxon>
    </lineage>
</organism>
<dbReference type="SUPFAM" id="SSF143243">
    <property type="entry name" value="Nqo5-like"/>
    <property type="match status" value="1"/>
</dbReference>
<dbReference type="PANTHER" id="PTHR10884:SF14">
    <property type="entry name" value="NADH DEHYDROGENASE [UBIQUINONE] IRON-SULFUR PROTEIN 3, MITOCHONDRIAL"/>
    <property type="match status" value="1"/>
</dbReference>
<dbReference type="InterPro" id="IPR037232">
    <property type="entry name" value="NADH_quin_OxRdtase_su_C/D-like"/>
</dbReference>
<dbReference type="GO" id="GO:0008137">
    <property type="term" value="F:NADH dehydrogenase (ubiquinone) activity"/>
    <property type="evidence" value="ECO:0007669"/>
    <property type="project" value="InterPro"/>
</dbReference>
<name>A0A1I4XL80_9FLAO</name>
<gene>
    <name evidence="3" type="ORF">SAMN05421738_10954</name>
</gene>
<dbReference type="PANTHER" id="PTHR10884">
    <property type="entry name" value="NADH DEHYDROGENASE UBIQUINONE IRON-SULFUR PROTEIN 3"/>
    <property type="match status" value="1"/>
</dbReference>
<evidence type="ECO:0000313" key="4">
    <source>
        <dbReference type="Proteomes" id="UP000199149"/>
    </source>
</evidence>
<dbReference type="InterPro" id="IPR001268">
    <property type="entry name" value="NADH_UbQ_OxRdtase_30kDa_su"/>
</dbReference>
<dbReference type="AlphaFoldDB" id="A0A1I4XL80"/>
<dbReference type="OrthoDB" id="9803286at2"/>
<accession>A0A1I4XL80</accession>